<feature type="transmembrane region" description="Helical" evidence="7">
    <location>
        <begin position="103"/>
        <end position="124"/>
    </location>
</feature>
<feature type="transmembrane region" description="Helical" evidence="7">
    <location>
        <begin position="70"/>
        <end position="91"/>
    </location>
</feature>
<dbReference type="InterPro" id="IPR003362">
    <property type="entry name" value="Bact_transf"/>
</dbReference>
<dbReference type="InterPro" id="IPR017475">
    <property type="entry name" value="EPS_sugar_tfrase"/>
</dbReference>
<comment type="caution">
    <text evidence="9">The sequence shown here is derived from an EMBL/GenBank/DDBJ whole genome shotgun (WGS) entry which is preliminary data.</text>
</comment>
<gene>
    <name evidence="9" type="ORF">FHX47_001197</name>
</gene>
<dbReference type="Proteomes" id="UP000547528">
    <property type="component" value="Unassembled WGS sequence"/>
</dbReference>
<dbReference type="AlphaFoldDB" id="A0A7W5TTN9"/>
<evidence type="ECO:0000256" key="2">
    <source>
        <dbReference type="ARBA" id="ARBA00006464"/>
    </source>
</evidence>
<proteinExistence type="inferred from homology"/>
<organism evidence="9 10">
    <name type="scientific">Garicola koreensis</name>
    <dbReference type="NCBI Taxonomy" id="1262554"/>
    <lineage>
        <taxon>Bacteria</taxon>
        <taxon>Bacillati</taxon>
        <taxon>Actinomycetota</taxon>
        <taxon>Actinomycetes</taxon>
        <taxon>Micrococcales</taxon>
        <taxon>Micrococcaceae</taxon>
        <taxon>Garicola</taxon>
    </lineage>
</organism>
<protein>
    <submittedName>
        <fullName evidence="9">Exopolysaccharide biosynthesis polyprenyl glycosylphosphotransferase</fullName>
    </submittedName>
</protein>
<evidence type="ECO:0000256" key="4">
    <source>
        <dbReference type="ARBA" id="ARBA00022692"/>
    </source>
</evidence>
<feature type="transmembrane region" description="Helical" evidence="7">
    <location>
        <begin position="343"/>
        <end position="364"/>
    </location>
</feature>
<feature type="domain" description="Bacterial sugar transferase" evidence="8">
    <location>
        <begin position="338"/>
        <end position="525"/>
    </location>
</feature>
<evidence type="ECO:0000256" key="5">
    <source>
        <dbReference type="ARBA" id="ARBA00022989"/>
    </source>
</evidence>
<dbReference type="RefSeq" id="WP_183357995.1">
    <property type="nucleotide sequence ID" value="NZ_BAABKR010000001.1"/>
</dbReference>
<name>A0A7W5TTN9_9MICC</name>
<dbReference type="Pfam" id="PF02397">
    <property type="entry name" value="Bac_transf"/>
    <property type="match status" value="1"/>
</dbReference>
<reference evidence="9 10" key="1">
    <citation type="submission" date="2020-08" db="EMBL/GenBank/DDBJ databases">
        <title>Sequencing the genomes of 1000 actinobacteria strains.</title>
        <authorList>
            <person name="Klenk H.-P."/>
        </authorList>
    </citation>
    <scope>NUCLEOTIDE SEQUENCE [LARGE SCALE GENOMIC DNA]</scope>
    <source>
        <strain evidence="9 10">DSM 28238</strain>
    </source>
</reference>
<keyword evidence="5 7" id="KW-1133">Transmembrane helix</keyword>
<dbReference type="PANTHER" id="PTHR30576">
    <property type="entry name" value="COLANIC BIOSYNTHESIS UDP-GLUCOSE LIPID CARRIER TRANSFERASE"/>
    <property type="match status" value="1"/>
</dbReference>
<comment type="subcellular location">
    <subcellularLocation>
        <location evidence="1">Membrane</location>
        <topology evidence="1">Multi-pass membrane protein</topology>
    </subcellularLocation>
</comment>
<accession>A0A7W5TTN9</accession>
<keyword evidence="3 9" id="KW-0808">Transferase</keyword>
<sequence length="531" mass="57642">MSLDSHDVFRVQTSEQAVPKRVRFRYPAQPVPAFSFGTLPSSDVSAGELTAGLPPSDPGQFRRWRLRQSALLLTADVLVLAAAASAVSVVTEATGTQSPWDSAGKAVVMLIWLAMLVATGGYRIRGVHLKSLTRPAVTSGAAMLGVSALMGLLTNWEPAREFILLSIPAGLLGLLAVRLSWYTVNLRRPDGTLGKRHVVVLGETTKAERVHRELLRGGGASGYVVAQVLTWDGNTSGPSREYHGKRNGVRSGAAAVAQARDAVLTSGADLVVLAGSDVLDAGAVRALAWELAELDVELATASGLCDVAGWRLRSESVRGLAMVHVELPRLRGFAAAYKRGFDIAFSAFVLLVMAPLLLLLGAAVKLDDRGPALFTQQRVGLDHRKFTMLKFRSMSMDAEVRRTELLAHSEGNEVLFKMRNDPRVTRVGRVLRRFSLDELPQFLNVLRGDMSVVGPRPPLPSETEAYDDHADRRLIVKPGITGLWQVHGRSDLSWEESLRLDLYYVENWSPGTDIGIVLRTAWAMVTGAGAY</sequence>
<comment type="similarity">
    <text evidence="2">Belongs to the bacterial sugar transferase family.</text>
</comment>
<evidence type="ECO:0000256" key="3">
    <source>
        <dbReference type="ARBA" id="ARBA00022679"/>
    </source>
</evidence>
<evidence type="ECO:0000259" key="8">
    <source>
        <dbReference type="Pfam" id="PF02397"/>
    </source>
</evidence>
<feature type="transmembrane region" description="Helical" evidence="7">
    <location>
        <begin position="162"/>
        <end position="181"/>
    </location>
</feature>
<keyword evidence="6 7" id="KW-0472">Membrane</keyword>
<feature type="transmembrane region" description="Helical" evidence="7">
    <location>
        <begin position="136"/>
        <end position="156"/>
    </location>
</feature>
<keyword evidence="4 7" id="KW-0812">Transmembrane</keyword>
<evidence type="ECO:0000313" key="9">
    <source>
        <dbReference type="EMBL" id="MBB3667578.1"/>
    </source>
</evidence>
<dbReference type="NCBIfam" id="TIGR03025">
    <property type="entry name" value="EPS_sugtrans"/>
    <property type="match status" value="1"/>
</dbReference>
<evidence type="ECO:0000256" key="7">
    <source>
        <dbReference type="SAM" id="Phobius"/>
    </source>
</evidence>
<dbReference type="GO" id="GO:0016780">
    <property type="term" value="F:phosphotransferase activity, for other substituted phosphate groups"/>
    <property type="evidence" value="ECO:0007669"/>
    <property type="project" value="TreeGrafter"/>
</dbReference>
<evidence type="ECO:0000313" key="10">
    <source>
        <dbReference type="Proteomes" id="UP000547528"/>
    </source>
</evidence>
<keyword evidence="10" id="KW-1185">Reference proteome</keyword>
<dbReference type="EMBL" id="JACIBT010000002">
    <property type="protein sequence ID" value="MBB3667578.1"/>
    <property type="molecule type" value="Genomic_DNA"/>
</dbReference>
<dbReference type="PANTHER" id="PTHR30576:SF10">
    <property type="entry name" value="SLL5057 PROTEIN"/>
    <property type="match status" value="1"/>
</dbReference>
<evidence type="ECO:0000256" key="1">
    <source>
        <dbReference type="ARBA" id="ARBA00004141"/>
    </source>
</evidence>
<evidence type="ECO:0000256" key="6">
    <source>
        <dbReference type="ARBA" id="ARBA00023136"/>
    </source>
</evidence>
<dbReference type="GO" id="GO:0016020">
    <property type="term" value="C:membrane"/>
    <property type="evidence" value="ECO:0007669"/>
    <property type="project" value="UniProtKB-SubCell"/>
</dbReference>